<feature type="compositionally biased region" description="Acidic residues" evidence="3">
    <location>
        <begin position="280"/>
        <end position="290"/>
    </location>
</feature>
<evidence type="ECO:0000313" key="6">
    <source>
        <dbReference type="Proteomes" id="UP000560386"/>
    </source>
</evidence>
<dbReference type="InterPro" id="IPR013783">
    <property type="entry name" value="Ig-like_fold"/>
</dbReference>
<accession>A0A7K8L4J9</accession>
<evidence type="ECO:0000313" key="5">
    <source>
        <dbReference type="EMBL" id="NXE23971.1"/>
    </source>
</evidence>
<organism evidence="5 6">
    <name type="scientific">Ardeotis kori</name>
    <dbReference type="NCBI Taxonomy" id="89386"/>
    <lineage>
        <taxon>Eukaryota</taxon>
        <taxon>Metazoa</taxon>
        <taxon>Chordata</taxon>
        <taxon>Craniata</taxon>
        <taxon>Vertebrata</taxon>
        <taxon>Euteleostomi</taxon>
        <taxon>Archelosauria</taxon>
        <taxon>Archosauria</taxon>
        <taxon>Dinosauria</taxon>
        <taxon>Saurischia</taxon>
        <taxon>Theropoda</taxon>
        <taxon>Coelurosauria</taxon>
        <taxon>Aves</taxon>
        <taxon>Neognathae</taxon>
        <taxon>Neoaves</taxon>
        <taxon>Otidimorphae</taxon>
        <taxon>Otidiformes</taxon>
        <taxon>Otididae</taxon>
        <taxon>Ardeotis</taxon>
    </lineage>
</organism>
<protein>
    <submittedName>
        <fullName evidence="5">IGS10 protein</fullName>
    </submittedName>
</protein>
<feature type="compositionally biased region" description="Polar residues" evidence="3">
    <location>
        <begin position="687"/>
        <end position="697"/>
    </location>
</feature>
<dbReference type="GO" id="GO:0008046">
    <property type="term" value="F:axon guidance receptor activity"/>
    <property type="evidence" value="ECO:0007669"/>
    <property type="project" value="TreeGrafter"/>
</dbReference>
<feature type="region of interest" description="Disordered" evidence="3">
    <location>
        <begin position="173"/>
        <end position="212"/>
    </location>
</feature>
<feature type="region of interest" description="Disordered" evidence="3">
    <location>
        <begin position="919"/>
        <end position="1045"/>
    </location>
</feature>
<dbReference type="AlphaFoldDB" id="A0A7K8L4J9"/>
<feature type="non-terminal residue" evidence="5">
    <location>
        <position position="1"/>
    </location>
</feature>
<feature type="non-terminal residue" evidence="5">
    <location>
        <position position="1045"/>
    </location>
</feature>
<dbReference type="GO" id="GO:0007156">
    <property type="term" value="P:homophilic cell adhesion via plasma membrane adhesion molecules"/>
    <property type="evidence" value="ECO:0007669"/>
    <property type="project" value="TreeGrafter"/>
</dbReference>
<gene>
    <name evidence="5" type="primary">Igsf10_1</name>
    <name evidence="5" type="ORF">ARDKOR_R14962</name>
</gene>
<dbReference type="InterPro" id="IPR007110">
    <property type="entry name" value="Ig-like_dom"/>
</dbReference>
<feature type="compositionally biased region" description="Basic residues" evidence="3">
    <location>
        <begin position="836"/>
        <end position="854"/>
    </location>
</feature>
<dbReference type="SMART" id="SM00409">
    <property type="entry name" value="IG"/>
    <property type="match status" value="1"/>
</dbReference>
<feature type="region of interest" description="Disordered" evidence="3">
    <location>
        <begin position="260"/>
        <end position="290"/>
    </location>
</feature>
<name>A0A7K8L4J9_9AVES</name>
<feature type="domain" description="Ig-like" evidence="4">
    <location>
        <begin position="48"/>
        <end position="126"/>
    </location>
</feature>
<feature type="compositionally biased region" description="Polar residues" evidence="3">
    <location>
        <begin position="974"/>
        <end position="984"/>
    </location>
</feature>
<feature type="region of interest" description="Disordered" evidence="3">
    <location>
        <begin position="448"/>
        <end position="468"/>
    </location>
</feature>
<feature type="region of interest" description="Disordered" evidence="3">
    <location>
        <begin position="339"/>
        <end position="423"/>
    </location>
</feature>
<evidence type="ECO:0000259" key="4">
    <source>
        <dbReference type="PROSITE" id="PS50835"/>
    </source>
</evidence>
<proteinExistence type="predicted"/>
<reference evidence="5 6" key="1">
    <citation type="submission" date="2019-09" db="EMBL/GenBank/DDBJ databases">
        <title>Bird 10,000 Genomes (B10K) Project - Family phase.</title>
        <authorList>
            <person name="Zhang G."/>
        </authorList>
    </citation>
    <scope>NUCLEOTIDE SEQUENCE [LARGE SCALE GENOMIC DNA]</scope>
    <source>
        <strain evidence="5">B10K-CU-031-01</strain>
        <tissue evidence="5">Muscle</tissue>
    </source>
</reference>
<dbReference type="EMBL" id="VWPR01000564">
    <property type="protein sequence ID" value="NXE23971.1"/>
    <property type="molecule type" value="Genomic_DNA"/>
</dbReference>
<evidence type="ECO:0000256" key="2">
    <source>
        <dbReference type="ARBA" id="ARBA00023157"/>
    </source>
</evidence>
<keyword evidence="1" id="KW-0732">Signal</keyword>
<feature type="compositionally biased region" description="Polar residues" evidence="3">
    <location>
        <begin position="926"/>
        <end position="941"/>
    </location>
</feature>
<dbReference type="InterPro" id="IPR003599">
    <property type="entry name" value="Ig_sub"/>
</dbReference>
<dbReference type="GO" id="GO:0050808">
    <property type="term" value="P:synapse organization"/>
    <property type="evidence" value="ECO:0007669"/>
    <property type="project" value="TreeGrafter"/>
</dbReference>
<feature type="compositionally biased region" description="Low complexity" evidence="3">
    <location>
        <begin position="1019"/>
        <end position="1045"/>
    </location>
</feature>
<dbReference type="GO" id="GO:0005886">
    <property type="term" value="C:plasma membrane"/>
    <property type="evidence" value="ECO:0007669"/>
    <property type="project" value="TreeGrafter"/>
</dbReference>
<dbReference type="PANTHER" id="PTHR45080">
    <property type="entry name" value="CONTACTIN 5"/>
    <property type="match status" value="1"/>
</dbReference>
<dbReference type="SUPFAM" id="SSF48726">
    <property type="entry name" value="Immunoglobulin"/>
    <property type="match status" value="2"/>
</dbReference>
<keyword evidence="2" id="KW-1015">Disulfide bond</keyword>
<dbReference type="InterPro" id="IPR003598">
    <property type="entry name" value="Ig_sub2"/>
</dbReference>
<dbReference type="SMART" id="SM00408">
    <property type="entry name" value="IGc2"/>
    <property type="match status" value="1"/>
</dbReference>
<dbReference type="CDD" id="cd00096">
    <property type="entry name" value="Ig"/>
    <property type="match status" value="1"/>
</dbReference>
<comment type="caution">
    <text evidence="5">The sequence shown here is derived from an EMBL/GenBank/DDBJ whole genome shotgun (WGS) entry which is preliminary data.</text>
</comment>
<dbReference type="PROSITE" id="PS50835">
    <property type="entry name" value="IG_LIKE"/>
    <property type="match status" value="1"/>
</dbReference>
<sequence>EDGRIVVVTTGTFTLRTADTFDTGLYHCVGTNYDDADTLTFRITVVEPDVEHSSVNGAQLSAFVGSTLYLPCTSTAVPDAAISWVLPERVILQHSVRSKHIFDNGTLRIQGVTERDRGYFRCVAANQYGVDLLVFQVLVRKEKTTPKEKQVAVGEWEGDDGSGNAMVASAATQKHPLATPATATADRESAASAPRNRVAQSAQRRNGHGKTTFRHYRDKMSRRFRGHRRQFVASARRVDPQHWAAFLEKTKRNSTLIEKQGAGATKPPIQVRPFSKVPGAEEETSGDLVSPEEEFMIPVTETAPVSALGQAVERVVTAGPEMTARSTPARKTSLLAAEAVTPLPPPLSQPVSPDSRRPQMDLKPTITNSQERPDFSQIPASRIKQITVPGGASRTSTLLPAGPGLVYSGESSNQHLTSVPPTPVTDLADTSQSVTSQNAADKPRVFTDSIGKIPTKPDHRVPVATVSEPSPDFGHVYFRNTQNHMTPKPPLDSTTIAQQQIQIMQDVTTHTAQAQQQHGRRRKISGRRRIVRPGHIPSMREHRYRAQTGSVRGNTAVAADVQLKMKYVSNLPTLNNLSSSITPLSPEAPLSPASTTNMPLERPAGAHQNAAFLREGEDDSSARQKAATTVVPFVTKGTQDTPQRKLESSAPFQTNTERVQPFSIGLPTTAIHTAHTATEGTHATSTKISSTLGSVSPSIKPRTSPENSQRGGITWEHLFGNAAQEEVLKKLPKQQTYVFPSPEVPTVLPKPTAALSISRMSRLHVMPVSAGGNHSSGFVALHKPIHDGSGRSEHLPTAKPRSSSNPAVSATTEMDVTGLKPTVAPIIAPQTDTKITRSKMFRVGRKKGQRRRRPPTTPTSQSVAAGVSAVNTARPGVTTGDSLTAPATLPAEPLSGSVSAGSVAAVPAPRLLSAPEAPRHVPAAATQASGSPVTPENSHSATLLPDSCAAPSPPTPTQTTPRLSKPSAAAGAQPGTSCATSGSEPAQHVRATAGAGETSPPKTEESVIQEEHVARSAFPARTESSAPAAATASAPASARHPSPLP</sequence>
<feature type="region of interest" description="Disordered" evidence="3">
    <location>
        <begin position="835"/>
        <end position="885"/>
    </location>
</feature>
<dbReference type="GO" id="GO:0030424">
    <property type="term" value="C:axon"/>
    <property type="evidence" value="ECO:0007669"/>
    <property type="project" value="TreeGrafter"/>
</dbReference>
<feature type="compositionally biased region" description="Basic and acidic residues" evidence="3">
    <location>
        <begin position="785"/>
        <end position="796"/>
    </location>
</feature>
<feature type="compositionally biased region" description="Basic and acidic residues" evidence="3">
    <location>
        <begin position="1002"/>
        <end position="1014"/>
    </location>
</feature>
<evidence type="ECO:0000256" key="3">
    <source>
        <dbReference type="SAM" id="MobiDB-lite"/>
    </source>
</evidence>
<dbReference type="PANTHER" id="PTHR45080:SF8">
    <property type="entry name" value="IG-LIKE DOMAIN-CONTAINING PROTEIN"/>
    <property type="match status" value="1"/>
</dbReference>
<feature type="compositionally biased region" description="Polar residues" evidence="3">
    <location>
        <begin position="409"/>
        <end position="419"/>
    </location>
</feature>
<dbReference type="InterPro" id="IPR036179">
    <property type="entry name" value="Ig-like_dom_sf"/>
</dbReference>
<dbReference type="InterPro" id="IPR050958">
    <property type="entry name" value="Cell_Adh-Cytoskel_Orgn"/>
</dbReference>
<evidence type="ECO:0000256" key="1">
    <source>
        <dbReference type="ARBA" id="ARBA00022729"/>
    </source>
</evidence>
<keyword evidence="6" id="KW-1185">Reference proteome</keyword>
<dbReference type="Gene3D" id="2.60.40.10">
    <property type="entry name" value="Immunoglobulins"/>
    <property type="match status" value="1"/>
</dbReference>
<feature type="compositionally biased region" description="Polar residues" evidence="3">
    <location>
        <begin position="800"/>
        <end position="813"/>
    </location>
</feature>
<dbReference type="Proteomes" id="UP000560386">
    <property type="component" value="Unassembled WGS sequence"/>
</dbReference>
<feature type="region of interest" description="Disordered" evidence="3">
    <location>
        <begin position="678"/>
        <end position="711"/>
    </location>
</feature>
<dbReference type="GO" id="GO:0043025">
    <property type="term" value="C:neuronal cell body"/>
    <property type="evidence" value="ECO:0007669"/>
    <property type="project" value="TreeGrafter"/>
</dbReference>
<dbReference type="Pfam" id="PF13927">
    <property type="entry name" value="Ig_3"/>
    <property type="match status" value="1"/>
</dbReference>
<feature type="region of interest" description="Disordered" evidence="3">
    <location>
        <begin position="785"/>
        <end position="813"/>
    </location>
</feature>